<comment type="catalytic activity">
    <reaction evidence="5">
        <text>3'-dephospho-CoA + ATP = ADP + CoA + H(+)</text>
        <dbReference type="Rhea" id="RHEA:18245"/>
        <dbReference type="ChEBI" id="CHEBI:15378"/>
        <dbReference type="ChEBI" id="CHEBI:30616"/>
        <dbReference type="ChEBI" id="CHEBI:57287"/>
        <dbReference type="ChEBI" id="CHEBI:57328"/>
        <dbReference type="ChEBI" id="CHEBI:456216"/>
        <dbReference type="EC" id="2.7.1.24"/>
    </reaction>
</comment>
<comment type="similarity">
    <text evidence="1 5">Belongs to the CoaE family.</text>
</comment>
<dbReference type="GO" id="GO:0005737">
    <property type="term" value="C:cytoplasm"/>
    <property type="evidence" value="ECO:0007669"/>
    <property type="project" value="UniProtKB-SubCell"/>
</dbReference>
<dbReference type="GO" id="GO:0004140">
    <property type="term" value="F:dephospho-CoA kinase activity"/>
    <property type="evidence" value="ECO:0007669"/>
    <property type="project" value="UniProtKB-UniRule"/>
</dbReference>
<keyword evidence="5 7" id="KW-0418">Kinase</keyword>
<gene>
    <name evidence="5" type="primary">coaE</name>
    <name evidence="7" type="ORF">FTW19_04985</name>
</gene>
<dbReference type="PROSITE" id="PS51219">
    <property type="entry name" value="DPCK"/>
    <property type="match status" value="1"/>
</dbReference>
<comment type="function">
    <text evidence="5">Catalyzes the phosphorylation of the 3'-hydroxyl group of dephosphocoenzyme A to form coenzyme A.</text>
</comment>
<evidence type="ECO:0000256" key="1">
    <source>
        <dbReference type="ARBA" id="ARBA00009018"/>
    </source>
</evidence>
<evidence type="ECO:0000313" key="8">
    <source>
        <dbReference type="Proteomes" id="UP000321820"/>
    </source>
</evidence>
<keyword evidence="3 5" id="KW-0067">ATP-binding</keyword>
<comment type="pathway">
    <text evidence="5">Cofactor biosynthesis; coenzyme A biosynthesis; CoA from (R)-pantothenate: step 5/5.</text>
</comment>
<dbReference type="AlphaFoldDB" id="A0A5B9E594"/>
<protein>
    <recommendedName>
        <fullName evidence="5 6">Dephospho-CoA kinase</fullName>
        <ecNumber evidence="5 6">2.7.1.24</ecNumber>
    </recommendedName>
    <alternativeName>
        <fullName evidence="5">Dephosphocoenzyme A kinase</fullName>
    </alternativeName>
</protein>
<accession>A0A5B9E594</accession>
<dbReference type="EC" id="2.7.1.24" evidence="5 6"/>
<dbReference type="RefSeq" id="WP_147646613.1">
    <property type="nucleotide sequence ID" value="NZ_CP042806.1"/>
</dbReference>
<sequence length="211" mass="23349">MLRVGLTGGLGSGKSTVAAMLVELGAHVTQADEVGRRLMQPGQNVFDRIVAHFGAEVLAADGTLDRTRLAKIAFADGRVEELNAIVHPATIEAQAAWMAEIGEREPEAVCVVETALLFETKHGNLRDRFDRIVLVYAPEQLRIERFLARQPGATVDDARRRMEAQMSDFEKMQRSHFLIRNDGTLEDLRRQVVQVWEALKAASGSLESSRA</sequence>
<reference evidence="7 8" key="1">
    <citation type="submission" date="2019-08" db="EMBL/GenBank/DDBJ databases">
        <title>Complete genome sequence of Terriglobus albidus strain ORNL.</title>
        <authorList>
            <person name="Podar M."/>
        </authorList>
    </citation>
    <scope>NUCLEOTIDE SEQUENCE [LARGE SCALE GENOMIC DNA]</scope>
    <source>
        <strain evidence="7 8">ORNL</strain>
    </source>
</reference>
<dbReference type="PANTHER" id="PTHR10695">
    <property type="entry name" value="DEPHOSPHO-COA KINASE-RELATED"/>
    <property type="match status" value="1"/>
</dbReference>
<keyword evidence="8" id="KW-1185">Reference proteome</keyword>
<dbReference type="OrthoDB" id="9812943at2"/>
<dbReference type="InterPro" id="IPR027417">
    <property type="entry name" value="P-loop_NTPase"/>
</dbReference>
<dbReference type="Gene3D" id="3.40.50.300">
    <property type="entry name" value="P-loop containing nucleotide triphosphate hydrolases"/>
    <property type="match status" value="1"/>
</dbReference>
<evidence type="ECO:0000256" key="2">
    <source>
        <dbReference type="ARBA" id="ARBA00022741"/>
    </source>
</evidence>
<dbReference type="Proteomes" id="UP000321820">
    <property type="component" value="Chromosome"/>
</dbReference>
<keyword evidence="2 5" id="KW-0547">Nucleotide-binding</keyword>
<keyword evidence="5" id="KW-0963">Cytoplasm</keyword>
<dbReference type="Pfam" id="PF01121">
    <property type="entry name" value="CoaE"/>
    <property type="match status" value="1"/>
</dbReference>
<name>A0A5B9E594_9BACT</name>
<dbReference type="KEGG" id="talb:FTW19_04985"/>
<proteinExistence type="inferred from homology"/>
<dbReference type="GO" id="GO:0015937">
    <property type="term" value="P:coenzyme A biosynthetic process"/>
    <property type="evidence" value="ECO:0007669"/>
    <property type="project" value="UniProtKB-UniRule"/>
</dbReference>
<comment type="subcellular location">
    <subcellularLocation>
        <location evidence="5">Cytoplasm</location>
    </subcellularLocation>
</comment>
<dbReference type="GO" id="GO:0005524">
    <property type="term" value="F:ATP binding"/>
    <property type="evidence" value="ECO:0007669"/>
    <property type="project" value="UniProtKB-UniRule"/>
</dbReference>
<organism evidence="7 8">
    <name type="scientific">Terriglobus albidus</name>
    <dbReference type="NCBI Taxonomy" id="1592106"/>
    <lineage>
        <taxon>Bacteria</taxon>
        <taxon>Pseudomonadati</taxon>
        <taxon>Acidobacteriota</taxon>
        <taxon>Terriglobia</taxon>
        <taxon>Terriglobales</taxon>
        <taxon>Acidobacteriaceae</taxon>
        <taxon>Terriglobus</taxon>
    </lineage>
</organism>
<dbReference type="PANTHER" id="PTHR10695:SF46">
    <property type="entry name" value="BIFUNCTIONAL COENZYME A SYNTHASE-RELATED"/>
    <property type="match status" value="1"/>
</dbReference>
<dbReference type="EMBL" id="CP042806">
    <property type="protein sequence ID" value="QEE27422.1"/>
    <property type="molecule type" value="Genomic_DNA"/>
</dbReference>
<keyword evidence="4 5" id="KW-0173">Coenzyme A biosynthesis</keyword>
<dbReference type="HAMAP" id="MF_00376">
    <property type="entry name" value="Dephospho_CoA_kinase"/>
    <property type="match status" value="1"/>
</dbReference>
<evidence type="ECO:0000256" key="4">
    <source>
        <dbReference type="ARBA" id="ARBA00022993"/>
    </source>
</evidence>
<evidence type="ECO:0000256" key="5">
    <source>
        <dbReference type="HAMAP-Rule" id="MF_00376"/>
    </source>
</evidence>
<dbReference type="CDD" id="cd02022">
    <property type="entry name" value="DPCK"/>
    <property type="match status" value="1"/>
</dbReference>
<dbReference type="NCBIfam" id="TIGR00152">
    <property type="entry name" value="dephospho-CoA kinase"/>
    <property type="match status" value="1"/>
</dbReference>
<keyword evidence="5 7" id="KW-0808">Transferase</keyword>
<evidence type="ECO:0000256" key="3">
    <source>
        <dbReference type="ARBA" id="ARBA00022840"/>
    </source>
</evidence>
<dbReference type="SUPFAM" id="SSF52540">
    <property type="entry name" value="P-loop containing nucleoside triphosphate hydrolases"/>
    <property type="match status" value="1"/>
</dbReference>
<evidence type="ECO:0000313" key="7">
    <source>
        <dbReference type="EMBL" id="QEE27422.1"/>
    </source>
</evidence>
<dbReference type="UniPathway" id="UPA00241">
    <property type="reaction ID" value="UER00356"/>
</dbReference>
<evidence type="ECO:0000256" key="6">
    <source>
        <dbReference type="NCBIfam" id="TIGR00152"/>
    </source>
</evidence>
<feature type="binding site" evidence="5">
    <location>
        <begin position="11"/>
        <end position="16"/>
    </location>
    <ligand>
        <name>ATP</name>
        <dbReference type="ChEBI" id="CHEBI:30616"/>
    </ligand>
</feature>
<dbReference type="InterPro" id="IPR001977">
    <property type="entry name" value="Depp_CoAkinase"/>
</dbReference>